<dbReference type="EMBL" id="JAPMSZ010000010">
    <property type="protein sequence ID" value="KAJ5086504.1"/>
    <property type="molecule type" value="Genomic_DNA"/>
</dbReference>
<dbReference type="RefSeq" id="XP_056508629.1">
    <property type="nucleotide sequence ID" value="XM_056658336.1"/>
</dbReference>
<evidence type="ECO:0000313" key="7">
    <source>
        <dbReference type="Proteomes" id="UP001141434"/>
    </source>
</evidence>
<evidence type="ECO:0000313" key="6">
    <source>
        <dbReference type="EMBL" id="KAJ5086504.1"/>
    </source>
</evidence>
<evidence type="ECO:0000256" key="3">
    <source>
        <dbReference type="RuleBase" id="RU003651"/>
    </source>
</evidence>
<reference evidence="6" key="1">
    <citation type="submission" date="2022-11" db="EMBL/GenBank/DDBJ databases">
        <authorList>
            <person name="Petersen C."/>
        </authorList>
    </citation>
    <scope>NUCLEOTIDE SEQUENCE</scope>
    <source>
        <strain evidence="6">IBT 34128</strain>
    </source>
</reference>
<protein>
    <submittedName>
        <fullName evidence="6">P-loop containing nucleoside triphosphate hydrolase protein</fullName>
    </submittedName>
</protein>
<reference evidence="6" key="2">
    <citation type="journal article" date="2023" name="IMA Fungus">
        <title>Comparative genomic study of the Penicillium genus elucidates a diverse pangenome and 15 lateral gene transfer events.</title>
        <authorList>
            <person name="Petersen C."/>
            <person name="Sorensen T."/>
            <person name="Nielsen M.R."/>
            <person name="Sondergaard T.E."/>
            <person name="Sorensen J.L."/>
            <person name="Fitzpatrick D.A."/>
            <person name="Frisvad J.C."/>
            <person name="Nielsen K.L."/>
        </authorList>
    </citation>
    <scope>NUCLEOTIDE SEQUENCE</scope>
    <source>
        <strain evidence="6">IBT 34128</strain>
    </source>
</reference>
<sequence length="285" mass="32355">MNTISGGSYRDPSQMSLIDVLFPGFSMASVSVQQLLTNNLDSYTRLFYSLGIFVLFARYTARYFCDIDLRISSISLNTNILKSLIEECREKYLKGTQKKNAVFPINEAIFFSGYPELENLALLPLYYIVLLEDVDTAGVRRRDSVDVDQENESKSAVTLSGLLNILDSVSSQEGRTLIMTTNHIEYLDKALIRSSRSDKKIHFKLADQNISTQLFRTVFKQLPSQKQYNEEYDDETIEAFARNFASKVPDQVFSPAEVLSFLLKCKKSPSDAVSCVESWVVKAKY</sequence>
<comment type="similarity">
    <text evidence="3">Belongs to the AAA ATPase family.</text>
</comment>
<keyword evidence="1 3" id="KW-0547">Nucleotide-binding</keyword>
<name>A0A9W9JYD2_9EURO</name>
<gene>
    <name evidence="6" type="ORF">NUU61_007811</name>
</gene>
<dbReference type="InterPro" id="IPR057495">
    <property type="entry name" value="AAA_lid_BCS1"/>
</dbReference>
<comment type="caution">
    <text evidence="6">The sequence shown here is derived from an EMBL/GenBank/DDBJ whole genome shotgun (WGS) entry which is preliminary data.</text>
</comment>
<feature type="domain" description="Mitochondrial chaperone BCS1-like ATPase lid" evidence="5">
    <location>
        <begin position="232"/>
        <end position="277"/>
    </location>
</feature>
<dbReference type="OrthoDB" id="10251412at2759"/>
<dbReference type="SUPFAM" id="SSF52540">
    <property type="entry name" value="P-loop containing nucleoside triphosphate hydrolases"/>
    <property type="match status" value="1"/>
</dbReference>
<dbReference type="InterPro" id="IPR003959">
    <property type="entry name" value="ATPase_AAA_core"/>
</dbReference>
<dbReference type="GeneID" id="81397505"/>
<proteinExistence type="inferred from homology"/>
<dbReference type="PANTHER" id="PTHR23070">
    <property type="entry name" value="BCS1 AAA-TYPE ATPASE"/>
    <property type="match status" value="1"/>
</dbReference>
<feature type="domain" description="ATPase AAA-type core" evidence="4">
    <location>
        <begin position="127"/>
        <end position="204"/>
    </location>
</feature>
<dbReference type="AlphaFoldDB" id="A0A9W9JYD2"/>
<dbReference type="Pfam" id="PF25426">
    <property type="entry name" value="AAA_lid_BCS1"/>
    <property type="match status" value="1"/>
</dbReference>
<keyword evidence="2 3" id="KW-0067">ATP-binding</keyword>
<dbReference type="InterPro" id="IPR050747">
    <property type="entry name" value="Mitochondrial_chaperone_BCS1"/>
</dbReference>
<evidence type="ECO:0000256" key="1">
    <source>
        <dbReference type="ARBA" id="ARBA00022741"/>
    </source>
</evidence>
<keyword evidence="7" id="KW-1185">Reference proteome</keyword>
<dbReference type="PROSITE" id="PS00674">
    <property type="entry name" value="AAA"/>
    <property type="match status" value="1"/>
</dbReference>
<dbReference type="Gene3D" id="3.40.50.300">
    <property type="entry name" value="P-loop containing nucleotide triphosphate hydrolases"/>
    <property type="match status" value="1"/>
</dbReference>
<accession>A0A9W9JYD2</accession>
<keyword evidence="6" id="KW-0378">Hydrolase</keyword>
<evidence type="ECO:0000259" key="5">
    <source>
        <dbReference type="Pfam" id="PF25426"/>
    </source>
</evidence>
<dbReference type="InterPro" id="IPR003960">
    <property type="entry name" value="ATPase_AAA_CS"/>
</dbReference>
<evidence type="ECO:0000256" key="2">
    <source>
        <dbReference type="ARBA" id="ARBA00022840"/>
    </source>
</evidence>
<dbReference type="GO" id="GO:0016887">
    <property type="term" value="F:ATP hydrolysis activity"/>
    <property type="evidence" value="ECO:0007669"/>
    <property type="project" value="InterPro"/>
</dbReference>
<dbReference type="Pfam" id="PF00004">
    <property type="entry name" value="AAA"/>
    <property type="match status" value="1"/>
</dbReference>
<dbReference type="GO" id="GO:0005524">
    <property type="term" value="F:ATP binding"/>
    <property type="evidence" value="ECO:0007669"/>
    <property type="project" value="UniProtKB-KW"/>
</dbReference>
<organism evidence="6 7">
    <name type="scientific">Penicillium alfredii</name>
    <dbReference type="NCBI Taxonomy" id="1506179"/>
    <lineage>
        <taxon>Eukaryota</taxon>
        <taxon>Fungi</taxon>
        <taxon>Dikarya</taxon>
        <taxon>Ascomycota</taxon>
        <taxon>Pezizomycotina</taxon>
        <taxon>Eurotiomycetes</taxon>
        <taxon>Eurotiomycetidae</taxon>
        <taxon>Eurotiales</taxon>
        <taxon>Aspergillaceae</taxon>
        <taxon>Penicillium</taxon>
    </lineage>
</organism>
<dbReference type="Proteomes" id="UP001141434">
    <property type="component" value="Unassembled WGS sequence"/>
</dbReference>
<evidence type="ECO:0000259" key="4">
    <source>
        <dbReference type="Pfam" id="PF00004"/>
    </source>
</evidence>
<dbReference type="InterPro" id="IPR027417">
    <property type="entry name" value="P-loop_NTPase"/>
</dbReference>